<evidence type="ECO:0000313" key="4">
    <source>
        <dbReference type="EnsemblMetazoa" id="CapteP214164"/>
    </source>
</evidence>
<feature type="compositionally biased region" description="Polar residues" evidence="2">
    <location>
        <begin position="409"/>
        <end position="423"/>
    </location>
</feature>
<feature type="region of interest" description="Disordered" evidence="2">
    <location>
        <begin position="239"/>
        <end position="278"/>
    </location>
</feature>
<evidence type="ECO:0000313" key="5">
    <source>
        <dbReference type="Proteomes" id="UP000014760"/>
    </source>
</evidence>
<feature type="region of interest" description="Disordered" evidence="2">
    <location>
        <begin position="102"/>
        <end position="140"/>
    </location>
</feature>
<keyword evidence="1" id="KW-0175">Coiled coil</keyword>
<evidence type="ECO:0000256" key="1">
    <source>
        <dbReference type="SAM" id="Coils"/>
    </source>
</evidence>
<sequence>MVLDKPDNGISLSHDGVNCHKDDHRLTSVDSTQADHLHFLDETHVPLHKTVCCALCSGFLKRYTIDPMLHLIVKVAGCFNSFVAQFQACPLRVHSPVMELPRRRAKTPEPPGHHGYHNRRLPNAPRKKSLVSVSGFGSSSTENLDQILNNLRTRIQEKEEDMSDRMDRALRAKQDLNDVVTGSDRPLRSRSWDCLDEADSELKSIAQTIANFERLAAERNDEEQVRQAKRLPVMNLIQKFEGSPKKKRSLPSIPVAKVSPTRDYQKDHPDTKSIRSGRTWKVKPEREVERETRKQGPKWFLNLTDCKGDWDPSEPIKEKSVKRSSSFKTDQLDIKPVTGRLNIHLTKSMPSIPDAEDLDPNLSVRVERPLPKGILKSREVEVNPWEDLVTSYPAQSSTLPHKKKAKSGMQRSSSMKDVSSNTLPKRRVSFKEQRQIPAQSPVRSTGYRRITSSRFRQLVGEGDEAGLEEQYLHPDFRIAVPDLIAYV</sequence>
<organism evidence="3">
    <name type="scientific">Capitella teleta</name>
    <name type="common">Polychaete worm</name>
    <dbReference type="NCBI Taxonomy" id="283909"/>
    <lineage>
        <taxon>Eukaryota</taxon>
        <taxon>Metazoa</taxon>
        <taxon>Spiralia</taxon>
        <taxon>Lophotrochozoa</taxon>
        <taxon>Annelida</taxon>
        <taxon>Polychaeta</taxon>
        <taxon>Sedentaria</taxon>
        <taxon>Scolecida</taxon>
        <taxon>Capitellidae</taxon>
        <taxon>Capitella</taxon>
    </lineage>
</organism>
<protein>
    <submittedName>
        <fullName evidence="3 4">Uncharacterized protein</fullName>
    </submittedName>
</protein>
<name>R7TRU4_CAPTE</name>
<dbReference type="Proteomes" id="UP000014760">
    <property type="component" value="Unassembled WGS sequence"/>
</dbReference>
<dbReference type="HOGENOM" id="CLU_560487_0_0_1"/>
<feature type="coiled-coil region" evidence="1">
    <location>
        <begin position="141"/>
        <end position="168"/>
    </location>
</feature>
<reference evidence="4" key="3">
    <citation type="submission" date="2015-06" db="UniProtKB">
        <authorList>
            <consortium name="EnsemblMetazoa"/>
        </authorList>
    </citation>
    <scope>IDENTIFICATION</scope>
</reference>
<feature type="compositionally biased region" description="Basic and acidic residues" evidence="2">
    <location>
        <begin position="263"/>
        <end position="273"/>
    </location>
</feature>
<feature type="region of interest" description="Disordered" evidence="2">
    <location>
        <begin position="394"/>
        <end position="445"/>
    </location>
</feature>
<evidence type="ECO:0000313" key="3">
    <source>
        <dbReference type="EMBL" id="ELT94221.1"/>
    </source>
</evidence>
<evidence type="ECO:0000256" key="2">
    <source>
        <dbReference type="SAM" id="MobiDB-lite"/>
    </source>
</evidence>
<feature type="compositionally biased region" description="Basic residues" evidence="2">
    <location>
        <begin position="114"/>
        <end position="129"/>
    </location>
</feature>
<dbReference type="EMBL" id="AMQN01012408">
    <property type="status" value="NOT_ANNOTATED_CDS"/>
    <property type="molecule type" value="Genomic_DNA"/>
</dbReference>
<gene>
    <name evidence="3" type="ORF">CAPTEDRAFT_214164</name>
</gene>
<proteinExistence type="predicted"/>
<feature type="compositionally biased region" description="Low complexity" evidence="2">
    <location>
        <begin position="130"/>
        <end position="140"/>
    </location>
</feature>
<reference evidence="5" key="1">
    <citation type="submission" date="2012-12" db="EMBL/GenBank/DDBJ databases">
        <authorList>
            <person name="Hellsten U."/>
            <person name="Grimwood J."/>
            <person name="Chapman J.A."/>
            <person name="Shapiro H."/>
            <person name="Aerts A."/>
            <person name="Otillar R.P."/>
            <person name="Terry A.Y."/>
            <person name="Boore J.L."/>
            <person name="Simakov O."/>
            <person name="Marletaz F."/>
            <person name="Cho S.-J."/>
            <person name="Edsinger-Gonzales E."/>
            <person name="Havlak P."/>
            <person name="Kuo D.-H."/>
            <person name="Larsson T."/>
            <person name="Lv J."/>
            <person name="Arendt D."/>
            <person name="Savage R."/>
            <person name="Osoegawa K."/>
            <person name="de Jong P."/>
            <person name="Lindberg D.R."/>
            <person name="Seaver E.C."/>
            <person name="Weisblat D.A."/>
            <person name="Putnam N.H."/>
            <person name="Grigoriev I.V."/>
            <person name="Rokhsar D.S."/>
        </authorList>
    </citation>
    <scope>NUCLEOTIDE SEQUENCE</scope>
    <source>
        <strain evidence="5">I ESC-2004</strain>
    </source>
</reference>
<dbReference type="AlphaFoldDB" id="R7TRU4"/>
<accession>R7TRU4</accession>
<dbReference type="EMBL" id="KB309503">
    <property type="protein sequence ID" value="ELT94221.1"/>
    <property type="molecule type" value="Genomic_DNA"/>
</dbReference>
<reference evidence="3 5" key="2">
    <citation type="journal article" date="2013" name="Nature">
        <title>Insights into bilaterian evolution from three spiralian genomes.</title>
        <authorList>
            <person name="Simakov O."/>
            <person name="Marletaz F."/>
            <person name="Cho S.J."/>
            <person name="Edsinger-Gonzales E."/>
            <person name="Havlak P."/>
            <person name="Hellsten U."/>
            <person name="Kuo D.H."/>
            <person name="Larsson T."/>
            <person name="Lv J."/>
            <person name="Arendt D."/>
            <person name="Savage R."/>
            <person name="Osoegawa K."/>
            <person name="de Jong P."/>
            <person name="Grimwood J."/>
            <person name="Chapman J.A."/>
            <person name="Shapiro H."/>
            <person name="Aerts A."/>
            <person name="Otillar R.P."/>
            <person name="Terry A.Y."/>
            <person name="Boore J.L."/>
            <person name="Grigoriev I.V."/>
            <person name="Lindberg D.R."/>
            <person name="Seaver E.C."/>
            <person name="Weisblat D.A."/>
            <person name="Putnam N.H."/>
            <person name="Rokhsar D.S."/>
        </authorList>
    </citation>
    <scope>NUCLEOTIDE SEQUENCE</scope>
    <source>
        <strain evidence="3 5">I ESC-2004</strain>
    </source>
</reference>
<dbReference type="EnsemblMetazoa" id="CapteT214164">
    <property type="protein sequence ID" value="CapteP214164"/>
    <property type="gene ID" value="CapteG214164"/>
</dbReference>
<keyword evidence="5" id="KW-1185">Reference proteome</keyword>